<dbReference type="EMBL" id="JTEO01000004">
    <property type="protein sequence ID" value="MCQ6963226.1"/>
    <property type="molecule type" value="Genomic_DNA"/>
</dbReference>
<sequence length="73" mass="8284">MRLVKCGDIGIANCNYMAIGNNLDDVEKNMYDHIEAEHKDLLEEMTDDEIHQLKHRVSTFLGRSCGCGHLPKP</sequence>
<reference evidence="1 2" key="1">
    <citation type="journal article" date="2011" name="Appl. Environ. Microbiol.">
        <title>Methanogenic archaea isolated from Taiwan's Chelungpu fault.</title>
        <authorList>
            <person name="Wu S.Y."/>
            <person name="Lai M.C."/>
        </authorList>
    </citation>
    <scope>NUCLEOTIDE SEQUENCE [LARGE SCALE GENOMIC DNA]</scope>
    <source>
        <strain evidence="1 2">St545Mb</strain>
    </source>
</reference>
<evidence type="ECO:0000313" key="2">
    <source>
        <dbReference type="Proteomes" id="UP001206983"/>
    </source>
</evidence>
<dbReference type="AlphaFoldDB" id="A0AAE3HBD2"/>
<keyword evidence="2" id="KW-1185">Reference proteome</keyword>
<evidence type="ECO:0000313" key="1">
    <source>
        <dbReference type="EMBL" id="MCQ6963226.1"/>
    </source>
</evidence>
<dbReference type="Proteomes" id="UP001206983">
    <property type="component" value="Unassembled WGS sequence"/>
</dbReference>
<organism evidence="1 2">
    <name type="scientific">Methanolobus chelungpuianus</name>
    <dbReference type="NCBI Taxonomy" id="502115"/>
    <lineage>
        <taxon>Archaea</taxon>
        <taxon>Methanobacteriati</taxon>
        <taxon>Methanobacteriota</taxon>
        <taxon>Stenosarchaea group</taxon>
        <taxon>Methanomicrobia</taxon>
        <taxon>Methanosarcinales</taxon>
        <taxon>Methanosarcinaceae</taxon>
        <taxon>Methanolobus</taxon>
    </lineage>
</organism>
<accession>A0AAE3HBD2</accession>
<proteinExistence type="predicted"/>
<dbReference type="InterPro" id="IPR009409">
    <property type="entry name" value="DUF1059"/>
</dbReference>
<protein>
    <submittedName>
        <fullName evidence="1">Small metal-binding protein</fullName>
    </submittedName>
</protein>
<gene>
    <name evidence="1" type="ORF">PV02_07325</name>
</gene>
<name>A0AAE3HBD2_9EURY</name>
<comment type="caution">
    <text evidence="1">The sequence shown here is derived from an EMBL/GenBank/DDBJ whole genome shotgun (WGS) entry which is preliminary data.</text>
</comment>
<dbReference type="Pfam" id="PF06348">
    <property type="entry name" value="DUF1059"/>
    <property type="match status" value="1"/>
</dbReference>